<evidence type="ECO:0000313" key="5">
    <source>
        <dbReference type="EMBL" id="MDR7191476.1"/>
    </source>
</evidence>
<dbReference type="GO" id="GO:0003677">
    <property type="term" value="F:DNA binding"/>
    <property type="evidence" value="ECO:0007669"/>
    <property type="project" value="UniProtKB-KW"/>
</dbReference>
<dbReference type="Pfam" id="PF13377">
    <property type="entry name" value="Peripla_BP_3"/>
    <property type="match status" value="1"/>
</dbReference>
<dbReference type="InterPro" id="IPR010982">
    <property type="entry name" value="Lambda_DNA-bd_dom_sf"/>
</dbReference>
<accession>A0ABU1XRT9</accession>
<dbReference type="Gene3D" id="3.40.50.2300">
    <property type="match status" value="2"/>
</dbReference>
<reference evidence="5 6" key="1">
    <citation type="submission" date="2023-07" db="EMBL/GenBank/DDBJ databases">
        <title>Sorghum-associated microbial communities from plants grown in Nebraska, USA.</title>
        <authorList>
            <person name="Schachtman D."/>
        </authorList>
    </citation>
    <scope>NUCLEOTIDE SEQUENCE [LARGE SCALE GENOMIC DNA]</scope>
    <source>
        <strain evidence="5 6">4099</strain>
    </source>
</reference>
<sequence length="345" mass="37356">MTIKGKPTSLDIAHIAGVSQPTVSRALRGHPSVNRETRERILAIARELNYKVDKNASNLRRQQSGTLALLLFEDPTSDQSHINPFFLPMLGSITRACARHGQDLLISFQQLSNDWHADYGDSHKADGLILLGYGDYLAYQGKLRTLVEQGTQFVRWGAVLPDQPGISIGCDNAGGGALVGAHLADLGHRRIAFLGDASSRYPEFLDRWLGCESALQTRGLPMERALQVDAESAEDSGHAAATELLRRGQPFDAVFAASDLIAIGAMRAFAEHGLRMPSDLAIAGFDDIPAARMTTPALTTVVQDTLTAGELLVDTLMRLVVGEPAESLRMPTSLVVRDSTGRQHL</sequence>
<dbReference type="PROSITE" id="PS50932">
    <property type="entry name" value="HTH_LACI_2"/>
    <property type="match status" value="1"/>
</dbReference>
<dbReference type="SUPFAM" id="SSF47413">
    <property type="entry name" value="lambda repressor-like DNA-binding domains"/>
    <property type="match status" value="1"/>
</dbReference>
<protein>
    <submittedName>
        <fullName evidence="5">DNA-binding LacI/PurR family transcriptional regulator</fullName>
    </submittedName>
</protein>
<dbReference type="RefSeq" id="WP_310231731.1">
    <property type="nucleotide sequence ID" value="NZ_JAVDWO010000001.1"/>
</dbReference>
<gene>
    <name evidence="5" type="ORF">J2W68_000178</name>
</gene>
<evidence type="ECO:0000256" key="3">
    <source>
        <dbReference type="ARBA" id="ARBA00023163"/>
    </source>
</evidence>
<dbReference type="CDD" id="cd01392">
    <property type="entry name" value="HTH_LacI"/>
    <property type="match status" value="1"/>
</dbReference>
<dbReference type="SMART" id="SM00354">
    <property type="entry name" value="HTH_LACI"/>
    <property type="match status" value="1"/>
</dbReference>
<dbReference type="PANTHER" id="PTHR30146:SF120">
    <property type="entry name" value="ALANINE RACEMASE"/>
    <property type="match status" value="1"/>
</dbReference>
<keyword evidence="6" id="KW-1185">Reference proteome</keyword>
<proteinExistence type="predicted"/>
<dbReference type="InterPro" id="IPR028082">
    <property type="entry name" value="Peripla_BP_I"/>
</dbReference>
<organism evidence="5 6">
    <name type="scientific">Luteimonas terrae</name>
    <dbReference type="NCBI Taxonomy" id="1530191"/>
    <lineage>
        <taxon>Bacteria</taxon>
        <taxon>Pseudomonadati</taxon>
        <taxon>Pseudomonadota</taxon>
        <taxon>Gammaproteobacteria</taxon>
        <taxon>Lysobacterales</taxon>
        <taxon>Lysobacteraceae</taxon>
        <taxon>Luteimonas</taxon>
    </lineage>
</organism>
<dbReference type="InterPro" id="IPR046335">
    <property type="entry name" value="LacI/GalR-like_sensor"/>
</dbReference>
<dbReference type="Proteomes" id="UP001256588">
    <property type="component" value="Unassembled WGS sequence"/>
</dbReference>
<name>A0ABU1XRT9_9GAMM</name>
<dbReference type="InterPro" id="IPR000843">
    <property type="entry name" value="HTH_LacI"/>
</dbReference>
<dbReference type="Gene3D" id="1.10.260.40">
    <property type="entry name" value="lambda repressor-like DNA-binding domains"/>
    <property type="match status" value="1"/>
</dbReference>
<keyword evidence="1" id="KW-0805">Transcription regulation</keyword>
<evidence type="ECO:0000259" key="4">
    <source>
        <dbReference type="PROSITE" id="PS50932"/>
    </source>
</evidence>
<evidence type="ECO:0000256" key="2">
    <source>
        <dbReference type="ARBA" id="ARBA00023125"/>
    </source>
</evidence>
<evidence type="ECO:0000256" key="1">
    <source>
        <dbReference type="ARBA" id="ARBA00023015"/>
    </source>
</evidence>
<dbReference type="Pfam" id="PF00356">
    <property type="entry name" value="LacI"/>
    <property type="match status" value="1"/>
</dbReference>
<evidence type="ECO:0000313" key="6">
    <source>
        <dbReference type="Proteomes" id="UP001256588"/>
    </source>
</evidence>
<dbReference type="PANTHER" id="PTHR30146">
    <property type="entry name" value="LACI-RELATED TRANSCRIPTIONAL REPRESSOR"/>
    <property type="match status" value="1"/>
</dbReference>
<dbReference type="EMBL" id="JAVDWO010000001">
    <property type="protein sequence ID" value="MDR7191476.1"/>
    <property type="molecule type" value="Genomic_DNA"/>
</dbReference>
<keyword evidence="3" id="KW-0804">Transcription</keyword>
<comment type="caution">
    <text evidence="5">The sequence shown here is derived from an EMBL/GenBank/DDBJ whole genome shotgun (WGS) entry which is preliminary data.</text>
</comment>
<feature type="domain" description="HTH lacI-type" evidence="4">
    <location>
        <begin position="7"/>
        <end position="61"/>
    </location>
</feature>
<keyword evidence="2 5" id="KW-0238">DNA-binding</keyword>
<dbReference type="SUPFAM" id="SSF53822">
    <property type="entry name" value="Periplasmic binding protein-like I"/>
    <property type="match status" value="1"/>
</dbReference>